<dbReference type="InterPro" id="IPR036388">
    <property type="entry name" value="WH-like_DNA-bd_sf"/>
</dbReference>
<sequence length="392" mass="43749">MAEADSIIASLNDIDTSLFENGTDRIRVRDALYNALRRLQTPYDIAWDHVITRSAGNAAVKTLIDLGVFTKWAEAGGKPITCAELAKLTGADETLLRRMMRCIAGQYLIIETDLDTYARTPWAEAIATDQGLRAWYGAFFHELVGPLLRTLPDFLRESGYRNPTDNANCNFQHWQGPDSIFFQYVGTNPKLTGDFNDAMEGNSRGNLTDWDKVYPTEKLLEGAIPGRAVVVDVGGGKGHDLKKFHLKHPEVAASDLVLQDIPSMLKGVEKDPAYTTQEYDFFTPQPVRGARAYFMHGILHDWPVDKIEEILKNITDAMEKGYSRLLIHENMINERNPVGRVTTLDVLMMAGMAAAEKTEGDWRAIVEKAGMKVVKIWRGIDMGEGIVEAELA</sequence>
<proteinExistence type="predicted"/>
<keyword evidence="3" id="KW-0949">S-adenosyl-L-methionine</keyword>
<evidence type="ECO:0000259" key="5">
    <source>
        <dbReference type="Pfam" id="PF00891"/>
    </source>
</evidence>
<dbReference type="Pfam" id="PF00891">
    <property type="entry name" value="Methyltransf_2"/>
    <property type="match status" value="1"/>
</dbReference>
<protein>
    <submittedName>
        <fullName evidence="7">O-methyltransferase</fullName>
    </submittedName>
</protein>
<dbReference type="InterPro" id="IPR036390">
    <property type="entry name" value="WH_DNA-bd_sf"/>
</dbReference>
<evidence type="ECO:0000256" key="4">
    <source>
        <dbReference type="PIRSR" id="PIRSR005739-1"/>
    </source>
</evidence>
<dbReference type="OrthoDB" id="2410195at2759"/>
<dbReference type="EMBL" id="JAATWM020000032">
    <property type="protein sequence ID" value="KAF9873414.1"/>
    <property type="molecule type" value="Genomic_DNA"/>
</dbReference>
<dbReference type="PROSITE" id="PS51683">
    <property type="entry name" value="SAM_OMT_II"/>
    <property type="match status" value="1"/>
</dbReference>
<dbReference type="Gene3D" id="3.40.50.150">
    <property type="entry name" value="Vaccinia Virus protein VP39"/>
    <property type="match status" value="1"/>
</dbReference>
<feature type="domain" description="O-methyltransferase C-terminal" evidence="5">
    <location>
        <begin position="169"/>
        <end position="371"/>
    </location>
</feature>
<dbReference type="GO" id="GO:0008171">
    <property type="term" value="F:O-methyltransferase activity"/>
    <property type="evidence" value="ECO:0007669"/>
    <property type="project" value="InterPro"/>
</dbReference>
<organism evidence="7 8">
    <name type="scientific">Colletotrichum karsti</name>
    <dbReference type="NCBI Taxonomy" id="1095194"/>
    <lineage>
        <taxon>Eukaryota</taxon>
        <taxon>Fungi</taxon>
        <taxon>Dikarya</taxon>
        <taxon>Ascomycota</taxon>
        <taxon>Pezizomycotina</taxon>
        <taxon>Sordariomycetes</taxon>
        <taxon>Hypocreomycetidae</taxon>
        <taxon>Glomerellales</taxon>
        <taxon>Glomerellaceae</taxon>
        <taxon>Colletotrichum</taxon>
        <taxon>Colletotrichum boninense species complex</taxon>
    </lineage>
</organism>
<evidence type="ECO:0000256" key="2">
    <source>
        <dbReference type="ARBA" id="ARBA00022679"/>
    </source>
</evidence>
<dbReference type="Gene3D" id="1.10.10.10">
    <property type="entry name" value="Winged helix-like DNA-binding domain superfamily/Winged helix DNA-binding domain"/>
    <property type="match status" value="1"/>
</dbReference>
<dbReference type="GO" id="GO:0032259">
    <property type="term" value="P:methylation"/>
    <property type="evidence" value="ECO:0007669"/>
    <property type="project" value="UniProtKB-KW"/>
</dbReference>
<evidence type="ECO:0000313" key="8">
    <source>
        <dbReference type="Proteomes" id="UP000781932"/>
    </source>
</evidence>
<evidence type="ECO:0000256" key="3">
    <source>
        <dbReference type="ARBA" id="ARBA00022691"/>
    </source>
</evidence>
<keyword evidence="2" id="KW-0808">Transferase</keyword>
<dbReference type="InterPro" id="IPR016461">
    <property type="entry name" value="COMT-like"/>
</dbReference>
<dbReference type="InterPro" id="IPR029063">
    <property type="entry name" value="SAM-dependent_MTases_sf"/>
</dbReference>
<evidence type="ECO:0000313" key="7">
    <source>
        <dbReference type="EMBL" id="KAF9873414.1"/>
    </source>
</evidence>
<accession>A0A9P6HZP8</accession>
<comment type="caution">
    <text evidence="7">The sequence shown here is derived from an EMBL/GenBank/DDBJ whole genome shotgun (WGS) entry which is preliminary data.</text>
</comment>
<evidence type="ECO:0000256" key="1">
    <source>
        <dbReference type="ARBA" id="ARBA00022603"/>
    </source>
</evidence>
<dbReference type="GO" id="GO:0046983">
    <property type="term" value="F:protein dimerization activity"/>
    <property type="evidence" value="ECO:0007669"/>
    <property type="project" value="InterPro"/>
</dbReference>
<dbReference type="Proteomes" id="UP000781932">
    <property type="component" value="Unassembled WGS sequence"/>
</dbReference>
<dbReference type="AlphaFoldDB" id="A0A9P6HZP8"/>
<reference evidence="7" key="2">
    <citation type="submission" date="2020-11" db="EMBL/GenBank/DDBJ databases">
        <title>Whole genome sequencing of Colletotrichum sp.</title>
        <authorList>
            <person name="Li H."/>
        </authorList>
    </citation>
    <scope>NUCLEOTIDE SEQUENCE</scope>
    <source>
        <strain evidence="7">CkLH20</strain>
    </source>
</reference>
<dbReference type="SUPFAM" id="SSF53335">
    <property type="entry name" value="S-adenosyl-L-methionine-dependent methyltransferases"/>
    <property type="match status" value="1"/>
</dbReference>
<evidence type="ECO:0000259" key="6">
    <source>
        <dbReference type="Pfam" id="PF08100"/>
    </source>
</evidence>
<dbReference type="GeneID" id="62165016"/>
<dbReference type="RefSeq" id="XP_038742875.1">
    <property type="nucleotide sequence ID" value="XM_038891942.1"/>
</dbReference>
<keyword evidence="1" id="KW-0489">Methyltransferase</keyword>
<dbReference type="Pfam" id="PF08100">
    <property type="entry name" value="Dimerisation"/>
    <property type="match status" value="1"/>
</dbReference>
<feature type="active site" description="Proton acceptor" evidence="4">
    <location>
        <position position="300"/>
    </location>
</feature>
<dbReference type="InterPro" id="IPR012967">
    <property type="entry name" value="COMT_dimerisation"/>
</dbReference>
<keyword evidence="8" id="KW-1185">Reference proteome</keyword>
<dbReference type="PANTHER" id="PTHR43712">
    <property type="entry name" value="PUTATIVE (AFU_ORTHOLOGUE AFUA_4G14580)-RELATED"/>
    <property type="match status" value="1"/>
</dbReference>
<dbReference type="SUPFAM" id="SSF46785">
    <property type="entry name" value="Winged helix' DNA-binding domain"/>
    <property type="match status" value="1"/>
</dbReference>
<dbReference type="PIRSF" id="PIRSF005739">
    <property type="entry name" value="O-mtase"/>
    <property type="match status" value="1"/>
</dbReference>
<dbReference type="InterPro" id="IPR001077">
    <property type="entry name" value="COMT_C"/>
</dbReference>
<dbReference type="PANTHER" id="PTHR43712:SF2">
    <property type="entry name" value="O-METHYLTRANSFERASE CICE"/>
    <property type="match status" value="1"/>
</dbReference>
<name>A0A9P6HZP8_9PEZI</name>
<gene>
    <name evidence="7" type="ORF">CkaCkLH20_09227</name>
</gene>
<feature type="domain" description="O-methyltransferase dimerisation" evidence="6">
    <location>
        <begin position="57"/>
        <end position="127"/>
    </location>
</feature>
<reference evidence="7" key="1">
    <citation type="submission" date="2020-03" db="EMBL/GenBank/DDBJ databases">
        <authorList>
            <person name="He L."/>
        </authorList>
    </citation>
    <scope>NUCLEOTIDE SEQUENCE</scope>
    <source>
        <strain evidence="7">CkLH20</strain>
    </source>
</reference>